<evidence type="ECO:0000259" key="4">
    <source>
        <dbReference type="PROSITE" id="PS51898"/>
    </source>
</evidence>
<evidence type="ECO:0000256" key="2">
    <source>
        <dbReference type="ARBA" id="ARBA00023125"/>
    </source>
</evidence>
<dbReference type="InterPro" id="IPR013762">
    <property type="entry name" value="Integrase-like_cat_sf"/>
</dbReference>
<keyword evidence="6" id="KW-1185">Reference proteome</keyword>
<name>A0A1G1SZM3_9BACT</name>
<comment type="similarity">
    <text evidence="1">Belongs to the 'phage' integrase family.</text>
</comment>
<evidence type="ECO:0000256" key="1">
    <source>
        <dbReference type="ARBA" id="ARBA00008857"/>
    </source>
</evidence>
<dbReference type="SUPFAM" id="SSF56349">
    <property type="entry name" value="DNA breaking-rejoining enzymes"/>
    <property type="match status" value="1"/>
</dbReference>
<evidence type="ECO:0000256" key="3">
    <source>
        <dbReference type="ARBA" id="ARBA00023172"/>
    </source>
</evidence>
<keyword evidence="3" id="KW-0233">DNA recombination</keyword>
<dbReference type="Gene3D" id="1.10.443.10">
    <property type="entry name" value="Intergrase catalytic core"/>
    <property type="match status" value="1"/>
</dbReference>
<dbReference type="AlphaFoldDB" id="A0A1G1SZM3"/>
<sequence>MAPNCTPKTNRFMLTIQFDRRADRPDAAGRCPIHLRAYFDGLRLRVATREKCLATDWNADKGKFKKPFPGLTEANEYLETLAERMQARYRQLRSAGMAVTIEALKAALAPPVEAPKVEEPAPIFLTDLYADYQAALKARGNLVQSMVSVATTFTHLNRFEKVLKRRLLLGDYDLALHDQFLAYLRGTRKLGQNTVCKTVKHVKAFLRYVREDRRLPVAVEAREMKIRWAEVEKVYLSAAELSLLEKALLPSSLVATRDAFLFCCYTGLRHSDLTELSQANVQTWDGSRILRLTQTKTRTAVSIYLTPPAAALLDKYDGTRAHLLPATSNQVMNRNLKRIGQLAGLRDLVEVVTIEEGKVVKRQQPKHELVSMHTARHTFAVLSLMRGLPVAVLQKVLGHAKIQTTMLYAKVVEDFQHQEMRRIWEGNATPVPAADSNPVCVIEAAVA</sequence>
<keyword evidence="2" id="KW-0238">DNA-binding</keyword>
<dbReference type="Proteomes" id="UP000177506">
    <property type="component" value="Unassembled WGS sequence"/>
</dbReference>
<organism evidence="5 6">
    <name type="scientific">Hymenobacter coccineus</name>
    <dbReference type="NCBI Taxonomy" id="1908235"/>
    <lineage>
        <taxon>Bacteria</taxon>
        <taxon>Pseudomonadati</taxon>
        <taxon>Bacteroidota</taxon>
        <taxon>Cytophagia</taxon>
        <taxon>Cytophagales</taxon>
        <taxon>Hymenobacteraceae</taxon>
        <taxon>Hymenobacter</taxon>
    </lineage>
</organism>
<dbReference type="InterPro" id="IPR050090">
    <property type="entry name" value="Tyrosine_recombinase_XerCD"/>
</dbReference>
<dbReference type="GO" id="GO:0006310">
    <property type="term" value="P:DNA recombination"/>
    <property type="evidence" value="ECO:0007669"/>
    <property type="project" value="UniProtKB-KW"/>
</dbReference>
<dbReference type="GO" id="GO:0015074">
    <property type="term" value="P:DNA integration"/>
    <property type="evidence" value="ECO:0007669"/>
    <property type="project" value="InterPro"/>
</dbReference>
<dbReference type="Pfam" id="PF00589">
    <property type="entry name" value="Phage_integrase"/>
    <property type="match status" value="1"/>
</dbReference>
<dbReference type="GO" id="GO:0003677">
    <property type="term" value="F:DNA binding"/>
    <property type="evidence" value="ECO:0007669"/>
    <property type="project" value="UniProtKB-KW"/>
</dbReference>
<dbReference type="InterPro" id="IPR010998">
    <property type="entry name" value="Integrase_recombinase_N"/>
</dbReference>
<protein>
    <recommendedName>
        <fullName evidence="4">Tyr recombinase domain-containing protein</fullName>
    </recommendedName>
</protein>
<dbReference type="InterPro" id="IPR035386">
    <property type="entry name" value="Arm-DNA-bind_5"/>
</dbReference>
<comment type="caution">
    <text evidence="5">The sequence shown here is derived from an EMBL/GenBank/DDBJ whole genome shotgun (WGS) entry which is preliminary data.</text>
</comment>
<dbReference type="InterPro" id="IPR011010">
    <property type="entry name" value="DNA_brk_join_enz"/>
</dbReference>
<dbReference type="InterPro" id="IPR002104">
    <property type="entry name" value="Integrase_catalytic"/>
</dbReference>
<accession>A0A1G1SZM3</accession>
<dbReference type="PANTHER" id="PTHR30349:SF64">
    <property type="entry name" value="PROPHAGE INTEGRASE INTD-RELATED"/>
    <property type="match status" value="1"/>
</dbReference>
<dbReference type="Pfam" id="PF17293">
    <property type="entry name" value="Arm-DNA-bind_5"/>
    <property type="match status" value="1"/>
</dbReference>
<feature type="domain" description="Tyr recombinase" evidence="4">
    <location>
        <begin position="231"/>
        <end position="421"/>
    </location>
</feature>
<evidence type="ECO:0000313" key="5">
    <source>
        <dbReference type="EMBL" id="OGX84078.1"/>
    </source>
</evidence>
<dbReference type="PANTHER" id="PTHR30349">
    <property type="entry name" value="PHAGE INTEGRASE-RELATED"/>
    <property type="match status" value="1"/>
</dbReference>
<dbReference type="EMBL" id="MDZA01000409">
    <property type="protein sequence ID" value="OGX84078.1"/>
    <property type="molecule type" value="Genomic_DNA"/>
</dbReference>
<evidence type="ECO:0000313" key="6">
    <source>
        <dbReference type="Proteomes" id="UP000177506"/>
    </source>
</evidence>
<dbReference type="Gene3D" id="1.10.150.130">
    <property type="match status" value="1"/>
</dbReference>
<proteinExistence type="inferred from homology"/>
<dbReference type="PROSITE" id="PS51898">
    <property type="entry name" value="TYR_RECOMBINASE"/>
    <property type="match status" value="1"/>
</dbReference>
<gene>
    <name evidence="5" type="ORF">BEN49_11755</name>
</gene>
<reference evidence="5 6" key="1">
    <citation type="submission" date="2016-08" db="EMBL/GenBank/DDBJ databases">
        <title>Hymenobacter coccineus sp. nov., Hymenobacter lapidarius sp. nov. and Hymenobacter glacialis sp. nov., isolated from Antarctic soil.</title>
        <authorList>
            <person name="Sedlacek I."/>
            <person name="Kralova S."/>
            <person name="Kyrova K."/>
            <person name="Maslanova I."/>
            <person name="Stankova E."/>
            <person name="Vrbovska V."/>
            <person name="Nemec M."/>
            <person name="Bartak M."/>
            <person name="Svec P."/>
            <person name="Busse H.-J."/>
            <person name="Pantucek R."/>
        </authorList>
    </citation>
    <scope>NUCLEOTIDE SEQUENCE [LARGE SCALE GENOMIC DNA]</scope>
    <source>
        <strain evidence="5 6">CCM 8649</strain>
    </source>
</reference>
<dbReference type="CDD" id="cd01185">
    <property type="entry name" value="INTN1_C_like"/>
    <property type="match status" value="1"/>
</dbReference>